<evidence type="ECO:0000313" key="2">
    <source>
        <dbReference type="EMBL" id="PZR17660.1"/>
    </source>
</evidence>
<gene>
    <name evidence="2" type="ORF">DI536_04940</name>
</gene>
<dbReference type="SUPFAM" id="SSF54637">
    <property type="entry name" value="Thioesterase/thiol ester dehydrase-isomerase"/>
    <property type="match status" value="1"/>
</dbReference>
<comment type="caution">
    <text evidence="2">The sequence shown here is derived from an EMBL/GenBank/DDBJ whole genome shotgun (WGS) entry which is preliminary data.</text>
</comment>
<dbReference type="Proteomes" id="UP000249061">
    <property type="component" value="Unassembled WGS sequence"/>
</dbReference>
<dbReference type="InterPro" id="IPR039569">
    <property type="entry name" value="FAS1-like_DH_region"/>
</dbReference>
<dbReference type="CDD" id="cd03441">
    <property type="entry name" value="R_hydratase_like"/>
    <property type="match status" value="1"/>
</dbReference>
<reference evidence="2 3" key="1">
    <citation type="submission" date="2017-08" db="EMBL/GenBank/DDBJ databases">
        <title>Infants hospitalized years apart are colonized by the same room-sourced microbial strains.</title>
        <authorList>
            <person name="Brooks B."/>
            <person name="Olm M.R."/>
            <person name="Firek B.A."/>
            <person name="Baker R."/>
            <person name="Thomas B.C."/>
            <person name="Morowitz M.J."/>
            <person name="Banfield J.F."/>
        </authorList>
    </citation>
    <scope>NUCLEOTIDE SEQUENCE [LARGE SCALE GENOMIC DNA]</scope>
    <source>
        <strain evidence="2">S2_003_000_R2_14</strain>
    </source>
</reference>
<evidence type="ECO:0000259" key="1">
    <source>
        <dbReference type="Pfam" id="PF13452"/>
    </source>
</evidence>
<dbReference type="PIRSF" id="PIRSF018072">
    <property type="entry name" value="UCP018072"/>
    <property type="match status" value="1"/>
</dbReference>
<feature type="domain" description="FAS1-like dehydratase" evidence="1">
    <location>
        <begin position="6"/>
        <end position="134"/>
    </location>
</feature>
<protein>
    <submittedName>
        <fullName evidence="2">MaoC family dehydratase</fullName>
    </submittedName>
</protein>
<dbReference type="Pfam" id="PF13452">
    <property type="entry name" value="FAS1_DH_region"/>
    <property type="match status" value="1"/>
</dbReference>
<dbReference type="InterPro" id="IPR029069">
    <property type="entry name" value="HotDog_dom_sf"/>
</dbReference>
<sequence length="148" mass="16395">MLDRNAVGRTTPPMLNEVEKGAIRRFAESLGDYNPAYFDLEYARASGFPGIVVPPSFPLSFTAGVDLRELLGVPAKHLLLAEWSVDYERPVIAGDRLLLTTRVVEIGERPSPAGRVEVAVVEDEGRDESGQLVLKVRRTYVVRSTREV</sequence>
<dbReference type="InterPro" id="IPR016709">
    <property type="entry name" value="HadA-like"/>
</dbReference>
<name>A0A2W5TQ43_9BACT</name>
<dbReference type="Gene3D" id="3.10.129.10">
    <property type="entry name" value="Hotdog Thioesterase"/>
    <property type="match status" value="1"/>
</dbReference>
<dbReference type="AlphaFoldDB" id="A0A2W5TQ43"/>
<dbReference type="EMBL" id="QFQP01000002">
    <property type="protein sequence ID" value="PZR17660.1"/>
    <property type="molecule type" value="Genomic_DNA"/>
</dbReference>
<accession>A0A2W5TQ43</accession>
<proteinExistence type="predicted"/>
<evidence type="ECO:0000313" key="3">
    <source>
        <dbReference type="Proteomes" id="UP000249061"/>
    </source>
</evidence>
<organism evidence="2 3">
    <name type="scientific">Archangium gephyra</name>
    <dbReference type="NCBI Taxonomy" id="48"/>
    <lineage>
        <taxon>Bacteria</taxon>
        <taxon>Pseudomonadati</taxon>
        <taxon>Myxococcota</taxon>
        <taxon>Myxococcia</taxon>
        <taxon>Myxococcales</taxon>
        <taxon>Cystobacterineae</taxon>
        <taxon>Archangiaceae</taxon>
        <taxon>Archangium</taxon>
    </lineage>
</organism>